<name>A0A4Y3W0E1_9ACTN</name>
<protein>
    <submittedName>
        <fullName evidence="3">Glycosyl hydrolase</fullName>
    </submittedName>
</protein>
<reference evidence="3 4" key="1">
    <citation type="submission" date="2019-06" db="EMBL/GenBank/DDBJ databases">
        <title>Whole genome shotgun sequence of Streptomyces spinoverrucosus NBRC 14228.</title>
        <authorList>
            <person name="Hosoyama A."/>
            <person name="Uohara A."/>
            <person name="Ohji S."/>
            <person name="Ichikawa N."/>
        </authorList>
    </citation>
    <scope>NUCLEOTIDE SEQUENCE [LARGE SCALE GENOMIC DNA]</scope>
    <source>
        <strain evidence="3 4">NBRC 14228</strain>
    </source>
</reference>
<dbReference type="PANTHER" id="PTHR38165">
    <property type="match status" value="1"/>
</dbReference>
<dbReference type="InterPro" id="IPR037398">
    <property type="entry name" value="Glyco_hydro_64_fam"/>
</dbReference>
<dbReference type="Gene3D" id="2.60.110.10">
    <property type="entry name" value="Thaumatin"/>
    <property type="match status" value="1"/>
</dbReference>
<dbReference type="InterPro" id="IPR042517">
    <property type="entry name" value="Glyco_hydro_64_N_2"/>
</dbReference>
<gene>
    <name evidence="3" type="ORF">SSP24_84110</name>
</gene>
<feature type="domain" description="GH64" evidence="2">
    <location>
        <begin position="34"/>
        <end position="397"/>
    </location>
</feature>
<feature type="signal peptide" evidence="1">
    <location>
        <begin position="1"/>
        <end position="30"/>
    </location>
</feature>
<feature type="chain" id="PRO_5021393169" evidence="1">
    <location>
        <begin position="31"/>
        <end position="401"/>
    </location>
</feature>
<evidence type="ECO:0000313" key="3">
    <source>
        <dbReference type="EMBL" id="GEC10756.1"/>
    </source>
</evidence>
<keyword evidence="1" id="KW-0732">Signal</keyword>
<comment type="caution">
    <text evidence="3">The sequence shown here is derived from an EMBL/GenBank/DDBJ whole genome shotgun (WGS) entry which is preliminary data.</text>
</comment>
<dbReference type="InterPro" id="IPR019546">
    <property type="entry name" value="TAT_signal_bac_arc"/>
</dbReference>
<dbReference type="PROSITE" id="PS51318">
    <property type="entry name" value="TAT"/>
    <property type="match status" value="1"/>
</dbReference>
<organism evidence="3 4">
    <name type="scientific">Streptomyces spinoverrucosus</name>
    <dbReference type="NCBI Taxonomy" id="284043"/>
    <lineage>
        <taxon>Bacteria</taxon>
        <taxon>Bacillati</taxon>
        <taxon>Actinomycetota</taxon>
        <taxon>Actinomycetes</taxon>
        <taxon>Kitasatosporales</taxon>
        <taxon>Streptomycetaceae</taxon>
        <taxon>Streptomyces</taxon>
    </lineage>
</organism>
<dbReference type="GO" id="GO:0016787">
    <property type="term" value="F:hydrolase activity"/>
    <property type="evidence" value="ECO:0007669"/>
    <property type="project" value="UniProtKB-KW"/>
</dbReference>
<dbReference type="PROSITE" id="PS52006">
    <property type="entry name" value="GH64"/>
    <property type="match status" value="1"/>
</dbReference>
<dbReference type="Gene3D" id="3.30.920.50">
    <property type="entry name" value="Beta-1,3-glucanase, C-terminal domain"/>
    <property type="match status" value="1"/>
</dbReference>
<proteinExistence type="predicted"/>
<sequence length="401" mass="42909">MVSRRNLLKMAAGVGAAPLLAHQVSCPAHATTAQDTLPVTIINNTEYNDVRLCVTGTRLENGQPCHLGPDGSSLVQLAMPDKDRTVVKDFSIKLAESGGSSTITLPRMGAGRMWFAVDSPLVFEVNRGGAGPAFVFPSVSNHTDANYRTVWDFMEFTLDGGGMHANVTHVDSVAIPISIDLDTRSSGRQSSAGLPPGGLDAVCDALLIQDGFDKLVITDGARRLRAVSPAAGIKFPQPIFDSRYFDDYIDQVWDRYGREDLIVDTQTQWGVSKGRVHNGRLTFAGVADGAFDKPSTWDVLACAGSLTRGNNHAGAIAARLGAAFNRSTLAANPHQPDTTTSGFYRHRITNHYSRILHAAAKDKLAYGFPFDDVGPGGGCASFVSSATPTKLTITLNRLHRG</sequence>
<dbReference type="AlphaFoldDB" id="A0A4Y3W0E1"/>
<dbReference type="InterPro" id="IPR006311">
    <property type="entry name" value="TAT_signal"/>
</dbReference>
<keyword evidence="4" id="KW-1185">Reference proteome</keyword>
<dbReference type="RefSeq" id="WP_167529879.1">
    <property type="nucleotide sequence ID" value="NZ_BJND01000159.1"/>
</dbReference>
<evidence type="ECO:0000256" key="1">
    <source>
        <dbReference type="SAM" id="SignalP"/>
    </source>
</evidence>
<dbReference type="Proteomes" id="UP000317881">
    <property type="component" value="Unassembled WGS sequence"/>
</dbReference>
<dbReference type="PANTHER" id="PTHR38165:SF1">
    <property type="entry name" value="GLUCANASE B"/>
    <property type="match status" value="1"/>
</dbReference>
<evidence type="ECO:0000313" key="4">
    <source>
        <dbReference type="Proteomes" id="UP000317881"/>
    </source>
</evidence>
<evidence type="ECO:0000259" key="2">
    <source>
        <dbReference type="PROSITE" id="PS52006"/>
    </source>
</evidence>
<dbReference type="InterPro" id="IPR032477">
    <property type="entry name" value="Glyco_hydro_64"/>
</dbReference>
<accession>A0A4Y3W0E1</accession>
<dbReference type="Pfam" id="PF16483">
    <property type="entry name" value="Glyco_hydro_64"/>
    <property type="match status" value="1"/>
</dbReference>
<dbReference type="Pfam" id="PF10518">
    <property type="entry name" value="TAT_signal"/>
    <property type="match status" value="1"/>
</dbReference>
<dbReference type="EMBL" id="BJND01000159">
    <property type="protein sequence ID" value="GEC10756.1"/>
    <property type="molecule type" value="Genomic_DNA"/>
</dbReference>
<dbReference type="InterPro" id="IPR037176">
    <property type="entry name" value="Osmotin/thaumatin-like_sf"/>
</dbReference>
<keyword evidence="3" id="KW-0378">Hydrolase</keyword>